<dbReference type="InterPro" id="IPR019060">
    <property type="entry name" value="DUF2382"/>
</dbReference>
<evidence type="ECO:0000259" key="1">
    <source>
        <dbReference type="Pfam" id="PF09557"/>
    </source>
</evidence>
<dbReference type="RefSeq" id="WP_244784706.1">
    <property type="nucleotide sequence ID" value="NZ_CP094997.1"/>
</dbReference>
<gene>
    <name evidence="2" type="ORF">LXM26_23995</name>
</gene>
<reference evidence="2" key="1">
    <citation type="submission" date="2021-12" db="EMBL/GenBank/DDBJ databases">
        <title>Novel species in genus Dyadobacter.</title>
        <authorList>
            <person name="Ma C."/>
        </authorList>
    </citation>
    <scope>NUCLEOTIDE SEQUENCE</scope>
    <source>
        <strain evidence="2">LJ419</strain>
    </source>
</reference>
<feature type="domain" description="DUF2382" evidence="1">
    <location>
        <begin position="23"/>
        <end position="133"/>
    </location>
</feature>
<accession>A0A9X1PQJ3</accession>
<evidence type="ECO:0000313" key="2">
    <source>
        <dbReference type="EMBL" id="MCF0064594.1"/>
    </source>
</evidence>
<dbReference type="Proteomes" id="UP001139000">
    <property type="component" value="Unassembled WGS sequence"/>
</dbReference>
<evidence type="ECO:0000313" key="3">
    <source>
        <dbReference type="Proteomes" id="UP001139000"/>
    </source>
</evidence>
<keyword evidence="3" id="KW-1185">Reference proteome</keyword>
<dbReference type="Pfam" id="PF09557">
    <property type="entry name" value="DUF2382"/>
    <property type="match status" value="1"/>
</dbReference>
<name>A0A9X1PQJ3_9BACT</name>
<comment type="caution">
    <text evidence="2">The sequence shown here is derived from an EMBL/GenBank/DDBJ whole genome shotgun (WGS) entry which is preliminary data.</text>
</comment>
<organism evidence="2 3">
    <name type="scientific">Dyadobacter chenwenxiniae</name>
    <dbReference type="NCBI Taxonomy" id="2906456"/>
    <lineage>
        <taxon>Bacteria</taxon>
        <taxon>Pseudomonadati</taxon>
        <taxon>Bacteroidota</taxon>
        <taxon>Cytophagia</taxon>
        <taxon>Cytophagales</taxon>
        <taxon>Spirosomataceae</taxon>
        <taxon>Dyadobacter</taxon>
    </lineage>
</organism>
<dbReference type="AlphaFoldDB" id="A0A9X1PQJ3"/>
<dbReference type="PANTHER" id="PTHR38463">
    <property type="entry name" value="STRESS RESPONSE PROTEIN YSNF"/>
    <property type="match status" value="1"/>
</dbReference>
<protein>
    <submittedName>
        <fullName evidence="2">YsnF/AvaK domain-containing protein</fullName>
    </submittedName>
</protein>
<proteinExistence type="predicted"/>
<dbReference type="PANTHER" id="PTHR38463:SF1">
    <property type="entry name" value="STRESS RESPONSE PROTEIN YSNF"/>
    <property type="match status" value="1"/>
</dbReference>
<dbReference type="EMBL" id="JAJTTC010000008">
    <property type="protein sequence ID" value="MCF0064594.1"/>
    <property type="molecule type" value="Genomic_DNA"/>
</dbReference>
<dbReference type="NCBIfam" id="TIGR02271">
    <property type="entry name" value="YsnF/AvaK domain"/>
    <property type="match status" value="1"/>
</dbReference>
<dbReference type="InterPro" id="IPR052967">
    <property type="entry name" value="Stress_Response_Assoc"/>
</dbReference>
<sequence length="142" mass="16166">MHSIDGHDDAGKPRRVDENLKIPVIREHLTVSTERIETGQVLISKEIMEEETSVNVAVSREEVLIERKEINEYVQTPPPAVRQEGDVTIISVVKEVLVTEKRLMLVEEVHITKRLYQDEKAVTETLRTEKVNISRNASGTNI</sequence>